<dbReference type="Proteomes" id="UP000070160">
    <property type="component" value="Unassembled WGS sequence"/>
</dbReference>
<accession>A0A134CD73</accession>
<dbReference type="Gene3D" id="3.40.50.300">
    <property type="entry name" value="P-loop containing nucleotide triphosphate hydrolases"/>
    <property type="match status" value="1"/>
</dbReference>
<dbReference type="EMBL" id="LSDT01000050">
    <property type="protein sequence ID" value="KXB90110.1"/>
    <property type="molecule type" value="Genomic_DNA"/>
</dbReference>
<dbReference type="SMART" id="SM00382">
    <property type="entry name" value="AAA"/>
    <property type="match status" value="1"/>
</dbReference>
<dbReference type="InterPro" id="IPR001482">
    <property type="entry name" value="T2SS/T4SS_dom"/>
</dbReference>
<evidence type="ECO:0000256" key="2">
    <source>
        <dbReference type="ARBA" id="ARBA00022741"/>
    </source>
</evidence>
<dbReference type="GO" id="GO:0016887">
    <property type="term" value="F:ATP hydrolysis activity"/>
    <property type="evidence" value="ECO:0007669"/>
    <property type="project" value="TreeGrafter"/>
</dbReference>
<keyword evidence="6" id="KW-1185">Reference proteome</keyword>
<dbReference type="Gene3D" id="3.30.450.90">
    <property type="match status" value="1"/>
</dbReference>
<dbReference type="GO" id="GO:0005886">
    <property type="term" value="C:plasma membrane"/>
    <property type="evidence" value="ECO:0007669"/>
    <property type="project" value="TreeGrafter"/>
</dbReference>
<dbReference type="InterPro" id="IPR003593">
    <property type="entry name" value="AAA+_ATPase"/>
</dbReference>
<evidence type="ECO:0000313" key="6">
    <source>
        <dbReference type="Proteomes" id="UP000070160"/>
    </source>
</evidence>
<dbReference type="PATRIC" id="fig|1588748.3.peg.1377"/>
<dbReference type="PANTHER" id="PTHR30258">
    <property type="entry name" value="TYPE II SECRETION SYSTEM PROTEIN GSPE-RELATED"/>
    <property type="match status" value="1"/>
</dbReference>
<organism evidence="5 6">
    <name type="scientific">Megasphaera hutchinsoni</name>
    <dbReference type="NCBI Taxonomy" id="1588748"/>
    <lineage>
        <taxon>Bacteria</taxon>
        <taxon>Bacillati</taxon>
        <taxon>Bacillota</taxon>
        <taxon>Negativicutes</taxon>
        <taxon>Veillonellales</taxon>
        <taxon>Veillonellaceae</taxon>
        <taxon>Megasphaera</taxon>
    </lineage>
</organism>
<dbReference type="PANTHER" id="PTHR30258:SF2">
    <property type="entry name" value="COMG OPERON PROTEIN 1"/>
    <property type="match status" value="1"/>
</dbReference>
<dbReference type="PROSITE" id="PS00662">
    <property type="entry name" value="T2SP_E"/>
    <property type="match status" value="1"/>
</dbReference>
<dbReference type="AlphaFoldDB" id="A0A134CD73"/>
<dbReference type="InterPro" id="IPR027417">
    <property type="entry name" value="P-loop_NTPase"/>
</dbReference>
<name>A0A134CD73_9FIRM</name>
<proteinExistence type="inferred from homology"/>
<reference evidence="6" key="1">
    <citation type="submission" date="2016-01" db="EMBL/GenBank/DDBJ databases">
        <authorList>
            <person name="Mitreva M."/>
            <person name="Pepin K.H."/>
            <person name="Mihindukulasuriya K.A."/>
            <person name="Fulton R."/>
            <person name="Fronick C."/>
            <person name="O'Laughlin M."/>
            <person name="Miner T."/>
            <person name="Herter B."/>
            <person name="Rosa B.A."/>
            <person name="Cordes M."/>
            <person name="Tomlinson C."/>
            <person name="Wollam A."/>
            <person name="Palsikar V.B."/>
            <person name="Mardis E.R."/>
            <person name="Wilson R.K."/>
        </authorList>
    </citation>
    <scope>NUCLEOTIDE SEQUENCE [LARGE SCALE GENOMIC DNA]</scope>
    <source>
        <strain evidence="6">KA00182</strain>
    </source>
</reference>
<dbReference type="GO" id="GO:0005524">
    <property type="term" value="F:ATP binding"/>
    <property type="evidence" value="ECO:0007669"/>
    <property type="project" value="UniProtKB-KW"/>
</dbReference>
<evidence type="ECO:0000256" key="1">
    <source>
        <dbReference type="ARBA" id="ARBA00006611"/>
    </source>
</evidence>
<keyword evidence="2" id="KW-0547">Nucleotide-binding</keyword>
<dbReference type="Pfam" id="PF00437">
    <property type="entry name" value="T2SSE"/>
    <property type="match status" value="1"/>
</dbReference>
<dbReference type="STRING" id="1588748.HMPREF3182_01422"/>
<comment type="similarity">
    <text evidence="1">Belongs to the GSP E family.</text>
</comment>
<gene>
    <name evidence="5" type="ORF">HMPREF3182_01422</name>
</gene>
<comment type="caution">
    <text evidence="5">The sequence shown here is derived from an EMBL/GenBank/DDBJ whole genome shotgun (WGS) entry which is preliminary data.</text>
</comment>
<dbReference type="SUPFAM" id="SSF52540">
    <property type="entry name" value="P-loop containing nucleoside triphosphate hydrolases"/>
    <property type="match status" value="1"/>
</dbReference>
<feature type="domain" description="Bacterial type II secretion system protein E" evidence="4">
    <location>
        <begin position="221"/>
        <end position="235"/>
    </location>
</feature>
<evidence type="ECO:0000259" key="4">
    <source>
        <dbReference type="PROSITE" id="PS00662"/>
    </source>
</evidence>
<keyword evidence="3" id="KW-0067">ATP-binding</keyword>
<evidence type="ECO:0000256" key="3">
    <source>
        <dbReference type="ARBA" id="ARBA00022840"/>
    </source>
</evidence>
<protein>
    <submittedName>
        <fullName evidence="5">Type II/IV secretion system protein</fullName>
    </submittedName>
</protein>
<dbReference type="CDD" id="cd01129">
    <property type="entry name" value="PulE-GspE-like"/>
    <property type="match status" value="1"/>
</dbReference>
<sequence length="397" mass="44260">MLFLGGGYMFSSLAGIGQASATRIVEMLLQQAIEVHASDIHIEPLDEAVRVRFRRDGVLLTAASIPLAKADMVTARIKVLARMDIADKRRPQDGRIVWDSHEKTVDLRVSTMPTVRGEKTVLRLLDTTHVELKLETLGITPSVCQSIRQIVSQHRGLFLFSGPTGSGKTSTLYAVLRELHKTEVSIATLEDPVEYKVNGICQSQIHEKGGLVFQNGLRALLRQDPDILVIGEIRDGETANIAVRAALTGHLVLSTVHTASAAEVPERLIDMGVEPYLVADALSGITSQRLARRICRHCRGKEELRKTCTACFSTGYEGRICLCEIMPVKQQLRKCIRQGDGMDEMEAAAITDGAVLMKEVLLYHIQKGYTDWQEIQRVYDNREVSYGYRRVNRNRHC</sequence>
<evidence type="ECO:0000313" key="5">
    <source>
        <dbReference type="EMBL" id="KXB90110.1"/>
    </source>
</evidence>